<dbReference type="InterPro" id="IPR020476">
    <property type="entry name" value="Nudix_hydrolase"/>
</dbReference>
<evidence type="ECO:0000256" key="3">
    <source>
        <dbReference type="RuleBase" id="RU003476"/>
    </source>
</evidence>
<evidence type="ECO:0000313" key="5">
    <source>
        <dbReference type="EMBL" id="HJC41859.1"/>
    </source>
</evidence>
<sequence length="154" mass="17566">MEIRFYDQALDSDLKFAVVAARVGSQWLLCRHQDRTTWEFPGGHREAGESIHDTARRELWEETGITDCQLEPVAAYGLFQEGEEPSFGALFFAEVRELGARPAGFEIAENRCMDSLPTEMTYPEIQPALMEQIQAWLAGGNFRSEEEDLMELIF</sequence>
<proteinExistence type="inferred from homology"/>
<dbReference type="GO" id="GO:0016787">
    <property type="term" value="F:hydrolase activity"/>
    <property type="evidence" value="ECO:0007669"/>
    <property type="project" value="UniProtKB-KW"/>
</dbReference>
<dbReference type="PROSITE" id="PS00893">
    <property type="entry name" value="NUDIX_BOX"/>
    <property type="match status" value="1"/>
</dbReference>
<reference evidence="5" key="2">
    <citation type="submission" date="2021-04" db="EMBL/GenBank/DDBJ databases">
        <authorList>
            <person name="Gilroy R."/>
        </authorList>
    </citation>
    <scope>NUCLEOTIDE SEQUENCE</scope>
    <source>
        <strain evidence="5">CHK186-1790</strain>
    </source>
</reference>
<dbReference type="InterPro" id="IPR020084">
    <property type="entry name" value="NUDIX_hydrolase_CS"/>
</dbReference>
<dbReference type="PRINTS" id="PR00502">
    <property type="entry name" value="NUDIXFAMILY"/>
</dbReference>
<feature type="domain" description="Nudix hydrolase" evidence="4">
    <location>
        <begin position="11"/>
        <end position="133"/>
    </location>
</feature>
<reference evidence="5" key="1">
    <citation type="journal article" date="2021" name="PeerJ">
        <title>Extensive microbial diversity within the chicken gut microbiome revealed by metagenomics and culture.</title>
        <authorList>
            <person name="Gilroy R."/>
            <person name="Ravi A."/>
            <person name="Getino M."/>
            <person name="Pursley I."/>
            <person name="Horton D.L."/>
            <person name="Alikhan N.F."/>
            <person name="Baker D."/>
            <person name="Gharbi K."/>
            <person name="Hall N."/>
            <person name="Watson M."/>
            <person name="Adriaenssens E.M."/>
            <person name="Foster-Nyarko E."/>
            <person name="Jarju S."/>
            <person name="Secka A."/>
            <person name="Antonio M."/>
            <person name="Oren A."/>
            <person name="Chaudhuri R.R."/>
            <person name="La Ragione R."/>
            <person name="Hildebrand F."/>
            <person name="Pallen M.J."/>
        </authorList>
    </citation>
    <scope>NUCLEOTIDE SEQUENCE</scope>
    <source>
        <strain evidence="5">CHK186-1790</strain>
    </source>
</reference>
<dbReference type="CDD" id="cd04665">
    <property type="entry name" value="NUDIX_RppH"/>
    <property type="match status" value="1"/>
</dbReference>
<dbReference type="Pfam" id="PF00293">
    <property type="entry name" value="NUDIX"/>
    <property type="match status" value="1"/>
</dbReference>
<organism evidence="5 6">
    <name type="scientific">Candidatus Intestinimonas pullistercoris</name>
    <dbReference type="NCBI Taxonomy" id="2838623"/>
    <lineage>
        <taxon>Bacteria</taxon>
        <taxon>Bacillati</taxon>
        <taxon>Bacillota</taxon>
        <taxon>Clostridia</taxon>
        <taxon>Eubacteriales</taxon>
        <taxon>Intestinimonas</taxon>
    </lineage>
</organism>
<evidence type="ECO:0000256" key="1">
    <source>
        <dbReference type="ARBA" id="ARBA00005582"/>
    </source>
</evidence>
<dbReference type="EMBL" id="DWWJ01000188">
    <property type="protein sequence ID" value="HJC41859.1"/>
    <property type="molecule type" value="Genomic_DNA"/>
</dbReference>
<evidence type="ECO:0000259" key="4">
    <source>
        <dbReference type="PROSITE" id="PS51462"/>
    </source>
</evidence>
<dbReference type="InterPro" id="IPR014078">
    <property type="entry name" value="Nudix_YtkD"/>
</dbReference>
<comment type="similarity">
    <text evidence="1 3">Belongs to the Nudix hydrolase family.</text>
</comment>
<dbReference type="SUPFAM" id="SSF55811">
    <property type="entry name" value="Nudix"/>
    <property type="match status" value="1"/>
</dbReference>
<dbReference type="PROSITE" id="PS51462">
    <property type="entry name" value="NUDIX"/>
    <property type="match status" value="1"/>
</dbReference>
<comment type="caution">
    <text evidence="5">The sequence shown here is derived from an EMBL/GenBank/DDBJ whole genome shotgun (WGS) entry which is preliminary data.</text>
</comment>
<keyword evidence="2 3" id="KW-0378">Hydrolase</keyword>
<evidence type="ECO:0000313" key="6">
    <source>
        <dbReference type="Proteomes" id="UP000823882"/>
    </source>
</evidence>
<dbReference type="InterPro" id="IPR015797">
    <property type="entry name" value="NUDIX_hydrolase-like_dom_sf"/>
</dbReference>
<dbReference type="PANTHER" id="PTHR43736">
    <property type="entry name" value="ADP-RIBOSE PYROPHOSPHATASE"/>
    <property type="match status" value="1"/>
</dbReference>
<dbReference type="PANTHER" id="PTHR43736:SF1">
    <property type="entry name" value="DIHYDRONEOPTERIN TRIPHOSPHATE DIPHOSPHATASE"/>
    <property type="match status" value="1"/>
</dbReference>
<dbReference type="InterPro" id="IPR000086">
    <property type="entry name" value="NUDIX_hydrolase_dom"/>
</dbReference>
<accession>A0A9D2P398</accession>
<protein>
    <submittedName>
        <fullName evidence="5">NUDIX domain-containing protein</fullName>
    </submittedName>
</protein>
<dbReference type="Proteomes" id="UP000823882">
    <property type="component" value="Unassembled WGS sequence"/>
</dbReference>
<gene>
    <name evidence="5" type="ORF">H9701_09970</name>
</gene>
<dbReference type="Gene3D" id="3.90.79.10">
    <property type="entry name" value="Nucleoside Triphosphate Pyrophosphohydrolase"/>
    <property type="match status" value="1"/>
</dbReference>
<dbReference type="AlphaFoldDB" id="A0A9D2P398"/>
<evidence type="ECO:0000256" key="2">
    <source>
        <dbReference type="ARBA" id="ARBA00022801"/>
    </source>
</evidence>
<name>A0A9D2P398_9FIRM</name>